<protein>
    <submittedName>
        <fullName evidence="1">Uncharacterized protein</fullName>
    </submittedName>
</protein>
<evidence type="ECO:0000313" key="2">
    <source>
        <dbReference type="Proteomes" id="UP000712281"/>
    </source>
</evidence>
<dbReference type="Proteomes" id="UP000712281">
    <property type="component" value="Unassembled WGS sequence"/>
</dbReference>
<accession>A0A3N6Q6I8</accession>
<proteinExistence type="predicted"/>
<evidence type="ECO:0000313" key="1">
    <source>
        <dbReference type="EMBL" id="KAF2555127.1"/>
    </source>
</evidence>
<gene>
    <name evidence="1" type="ORF">F2Q68_00014499</name>
</gene>
<sequence length="58" mass="6237">MDFVGIDSDGSSSIDVEMFMSIDGSVVASALRSVYILAMSWLISSKDVVNQLMLSFNG</sequence>
<dbReference type="EMBL" id="QGKW02001940">
    <property type="protein sequence ID" value="KAF2555127.1"/>
    <property type="molecule type" value="Genomic_DNA"/>
</dbReference>
<reference evidence="1" key="1">
    <citation type="submission" date="2019-12" db="EMBL/GenBank/DDBJ databases">
        <title>Genome sequencing and annotation of Brassica cretica.</title>
        <authorList>
            <person name="Studholme D.J."/>
            <person name="Sarris P.F."/>
        </authorList>
    </citation>
    <scope>NUCLEOTIDE SEQUENCE</scope>
    <source>
        <strain evidence="1">PFS-001/15</strain>
        <tissue evidence="1">Leaf</tissue>
    </source>
</reference>
<name>A0A3N6Q6I8_BRACR</name>
<organism evidence="1 2">
    <name type="scientific">Brassica cretica</name>
    <name type="common">Mustard</name>
    <dbReference type="NCBI Taxonomy" id="69181"/>
    <lineage>
        <taxon>Eukaryota</taxon>
        <taxon>Viridiplantae</taxon>
        <taxon>Streptophyta</taxon>
        <taxon>Embryophyta</taxon>
        <taxon>Tracheophyta</taxon>
        <taxon>Spermatophyta</taxon>
        <taxon>Magnoliopsida</taxon>
        <taxon>eudicotyledons</taxon>
        <taxon>Gunneridae</taxon>
        <taxon>Pentapetalae</taxon>
        <taxon>rosids</taxon>
        <taxon>malvids</taxon>
        <taxon>Brassicales</taxon>
        <taxon>Brassicaceae</taxon>
        <taxon>Brassiceae</taxon>
        <taxon>Brassica</taxon>
    </lineage>
</organism>
<comment type="caution">
    <text evidence="1">The sequence shown here is derived from an EMBL/GenBank/DDBJ whole genome shotgun (WGS) entry which is preliminary data.</text>
</comment>
<dbReference type="AlphaFoldDB" id="A0A3N6Q6I8"/>